<protein>
    <submittedName>
        <fullName evidence="1">Sugar ABC transporter substrate-binding protein</fullName>
    </submittedName>
</protein>
<name>A0ACC5RDD4_9HYPH</name>
<evidence type="ECO:0000313" key="1">
    <source>
        <dbReference type="EMBL" id="MBK1870704.1"/>
    </source>
</evidence>
<dbReference type="EMBL" id="JAENHL010000008">
    <property type="protein sequence ID" value="MBK1870704.1"/>
    <property type="molecule type" value="Genomic_DNA"/>
</dbReference>
<keyword evidence="2" id="KW-1185">Reference proteome</keyword>
<evidence type="ECO:0000313" key="2">
    <source>
        <dbReference type="Proteomes" id="UP000616151"/>
    </source>
</evidence>
<comment type="caution">
    <text evidence="1">The sequence shown here is derived from an EMBL/GenBank/DDBJ whole genome shotgun (WGS) entry which is preliminary data.</text>
</comment>
<sequence>MLRKYLSSILLATALCTGTAYAGDVRFVVPPYSSETEPFFKEVERDFEAANPGINLVLEFTSWETLNQKLTTDIAAGSPPDLALIGTRSLTDYAAQGVAEPLDAHMTPAFKDVFIESFFSPSMIDGKLMGLPFAASARAMIVNTELFEKAGAKPPTTWDEFMGAARQISKLPGTYGFGLQGQGVEVDAYYFYALLSFGGRILKEDGMSALNSPEAIAAAQSYKQLIDDGATQPTPTSYGEAETFALFKQGKVGMVFTFPMLIPQIKKEAPNLKYEVLPIPVKTTSATYGITDTLMMFSGAKSKDEAWKVIEFLYQDKYRAAFDEREGLLPVTKAVAASDYYQKDPDMRAFTALLPVAHFAPLIPNFDQIADITVRALQRVYLGEETSEVALNRAATEIDVLRKK</sequence>
<dbReference type="Proteomes" id="UP000616151">
    <property type="component" value="Unassembled WGS sequence"/>
</dbReference>
<gene>
    <name evidence="1" type="ORF">JHL16_30340</name>
</gene>
<proteinExistence type="predicted"/>
<organism evidence="1 2">
    <name type="scientific">Taklimakanibacter albus</name>
    <dbReference type="NCBI Taxonomy" id="2800327"/>
    <lineage>
        <taxon>Bacteria</taxon>
        <taxon>Pseudomonadati</taxon>
        <taxon>Pseudomonadota</taxon>
        <taxon>Alphaproteobacteria</taxon>
        <taxon>Hyphomicrobiales</taxon>
        <taxon>Aestuariivirgaceae</taxon>
        <taxon>Taklimakanibacter</taxon>
    </lineage>
</organism>
<reference evidence="1" key="1">
    <citation type="submission" date="2021-01" db="EMBL/GenBank/DDBJ databases">
        <authorList>
            <person name="Sun Q."/>
        </authorList>
    </citation>
    <scope>NUCLEOTIDE SEQUENCE</scope>
    <source>
        <strain evidence="1">YIM B02566</strain>
    </source>
</reference>
<accession>A0ACC5RDD4</accession>